<sequence>MSLKEKVIEELRQEGYLVVLKEEFNKLVEKLNEVIEPVAEEREFGVAQKLKTRLKKRKLKQKTVSFPTSRGIVTFPARKEKKIKGDLSPSEEKVFDAIKSGCETKEEVMEKASIPEGTARTCMSRLFRRNKIKKLSYGRYAWSSTVLIKDDELDDEPVKITERQSYYSEKWKI</sequence>
<dbReference type="EMBL" id="BART01025308">
    <property type="protein sequence ID" value="GAG99303.1"/>
    <property type="molecule type" value="Genomic_DNA"/>
</dbReference>
<reference evidence="1" key="1">
    <citation type="journal article" date="2014" name="Front. Microbiol.">
        <title>High frequency of phylogenetically diverse reductive dehalogenase-homologous genes in deep subseafloor sedimentary metagenomes.</title>
        <authorList>
            <person name="Kawai M."/>
            <person name="Futagami T."/>
            <person name="Toyoda A."/>
            <person name="Takaki Y."/>
            <person name="Nishi S."/>
            <person name="Hori S."/>
            <person name="Arai W."/>
            <person name="Tsubouchi T."/>
            <person name="Morono Y."/>
            <person name="Uchiyama I."/>
            <person name="Ito T."/>
            <person name="Fujiyama A."/>
            <person name="Inagaki F."/>
            <person name="Takami H."/>
        </authorList>
    </citation>
    <scope>NUCLEOTIDE SEQUENCE</scope>
    <source>
        <strain evidence="1">Expedition CK06-06</strain>
    </source>
</reference>
<protein>
    <submittedName>
        <fullName evidence="1">Uncharacterized protein</fullName>
    </submittedName>
</protein>
<dbReference type="AlphaFoldDB" id="X1CT71"/>
<evidence type="ECO:0000313" key="1">
    <source>
        <dbReference type="EMBL" id="GAG99303.1"/>
    </source>
</evidence>
<gene>
    <name evidence="1" type="ORF">S01H4_45456</name>
</gene>
<accession>X1CT71</accession>
<name>X1CT71_9ZZZZ</name>
<comment type="caution">
    <text evidence="1">The sequence shown here is derived from an EMBL/GenBank/DDBJ whole genome shotgun (WGS) entry which is preliminary data.</text>
</comment>
<organism evidence="1">
    <name type="scientific">marine sediment metagenome</name>
    <dbReference type="NCBI Taxonomy" id="412755"/>
    <lineage>
        <taxon>unclassified sequences</taxon>
        <taxon>metagenomes</taxon>
        <taxon>ecological metagenomes</taxon>
    </lineage>
</organism>
<proteinExistence type="predicted"/>